<name>Q14MD7_SPICI</name>
<proteinExistence type="predicted"/>
<sequence length="56" mass="6597">MLLLKKAISDFKNIFGVKITRIRTDNGSEFINNYRNNQKNTVKETNFTQFLTDKNI</sequence>
<protein>
    <submittedName>
        <fullName evidence="1">Transposase of is3 family n-terminal and c-terminal truncated protein</fullName>
    </submittedName>
</protein>
<evidence type="ECO:0000313" key="1">
    <source>
        <dbReference type="EMBL" id="CAK99342.1"/>
    </source>
</evidence>
<gene>
    <name evidence="1" type="primary">orf3</name>
    <name evidence="1" type="ORF">SPICI10_063</name>
</gene>
<dbReference type="EMBL" id="AM285311">
    <property type="protein sequence ID" value="CAK99342.1"/>
    <property type="molecule type" value="Genomic_DNA"/>
</dbReference>
<dbReference type="RefSeq" id="WP_197735385.1">
    <property type="nucleotide sequence ID" value="NZ_CP042472.1"/>
</dbReference>
<accession>Q14MD7</accession>
<dbReference type="AlphaFoldDB" id="Q14MD7"/>
<organism evidence="1">
    <name type="scientific">Spiroplasma citri</name>
    <dbReference type="NCBI Taxonomy" id="2133"/>
    <lineage>
        <taxon>Bacteria</taxon>
        <taxon>Bacillati</taxon>
        <taxon>Mycoplasmatota</taxon>
        <taxon>Mollicutes</taxon>
        <taxon>Entomoplasmatales</taxon>
        <taxon>Spiroplasmataceae</taxon>
        <taxon>Spiroplasma</taxon>
    </lineage>
</organism>
<reference evidence="1" key="1">
    <citation type="journal article" date="2010" name="Appl. Environ. Microbiol.">
        <title>Partial chromosome sequence of Spiroplasma citri reveals extensive viral invasion and important gene decay.</title>
        <authorList>
            <person name="Carle P."/>
            <person name="Saillard C."/>
            <person name="Carrere N."/>
            <person name="Carrere S."/>
            <person name="Duret S."/>
            <person name="Eveillard S."/>
            <person name="Gaurivaud P."/>
            <person name="Gourgues G."/>
            <person name="Gouzy J."/>
            <person name="Salar P."/>
            <person name="Verdin E."/>
            <person name="Breton M."/>
            <person name="Blanchard A."/>
            <person name="Laigret F."/>
            <person name="Bove J.M."/>
            <person name="Renaudin J."/>
            <person name="Foissac X."/>
        </authorList>
    </citation>
    <scope>NUCLEOTIDE SEQUENCE</scope>
    <source>
        <strain evidence="1">GII3-3X</strain>
    </source>
</reference>